<dbReference type="Pfam" id="PF07495">
    <property type="entry name" value="Y_Y_Y"/>
    <property type="match status" value="1"/>
</dbReference>
<dbReference type="EMBL" id="JACXAF010000001">
    <property type="protein sequence ID" value="MBD1388081.1"/>
    <property type="molecule type" value="Genomic_DNA"/>
</dbReference>
<dbReference type="Proteomes" id="UP000638014">
    <property type="component" value="Unassembled WGS sequence"/>
</dbReference>
<feature type="signal peptide" evidence="5">
    <location>
        <begin position="1"/>
        <end position="16"/>
    </location>
</feature>
<dbReference type="Gene3D" id="2.130.10.10">
    <property type="entry name" value="YVTN repeat-like/Quinoprotein amine dehydrogenase"/>
    <property type="match status" value="2"/>
</dbReference>
<dbReference type="PANTHER" id="PTHR43547:SF2">
    <property type="entry name" value="HYBRID SIGNAL TRANSDUCTION HISTIDINE KINASE C"/>
    <property type="match status" value="1"/>
</dbReference>
<evidence type="ECO:0000256" key="1">
    <source>
        <dbReference type="ARBA" id="ARBA00001946"/>
    </source>
</evidence>
<dbReference type="FunFam" id="2.60.40.10:FF:000791">
    <property type="entry name" value="Two-component system sensor histidine kinase/response regulator"/>
    <property type="match status" value="1"/>
</dbReference>
<feature type="coiled-coil region" evidence="3">
    <location>
        <begin position="829"/>
        <end position="856"/>
    </location>
</feature>
<evidence type="ECO:0000256" key="3">
    <source>
        <dbReference type="SAM" id="Coils"/>
    </source>
</evidence>
<dbReference type="Pfam" id="PF00990">
    <property type="entry name" value="GGDEF"/>
    <property type="match status" value="1"/>
</dbReference>
<evidence type="ECO:0000313" key="7">
    <source>
        <dbReference type="EMBL" id="MBD1388081.1"/>
    </source>
</evidence>
<organism evidence="7 8">
    <name type="scientific">Neiella litorisoli</name>
    <dbReference type="NCBI Taxonomy" id="2771431"/>
    <lineage>
        <taxon>Bacteria</taxon>
        <taxon>Pseudomonadati</taxon>
        <taxon>Pseudomonadota</taxon>
        <taxon>Gammaproteobacteria</taxon>
        <taxon>Alteromonadales</taxon>
        <taxon>Echinimonadaceae</taxon>
        <taxon>Neiella</taxon>
    </lineage>
</organism>
<dbReference type="Gene3D" id="2.60.40.10">
    <property type="entry name" value="Immunoglobulins"/>
    <property type="match status" value="1"/>
</dbReference>
<comment type="cofactor">
    <cofactor evidence="1">
        <name>Mg(2+)</name>
        <dbReference type="ChEBI" id="CHEBI:18420"/>
    </cofactor>
</comment>
<keyword evidence="5" id="KW-0732">Signal</keyword>
<dbReference type="InterPro" id="IPR013783">
    <property type="entry name" value="Ig-like_fold"/>
</dbReference>
<dbReference type="SMART" id="SM00267">
    <property type="entry name" value="GGDEF"/>
    <property type="match status" value="1"/>
</dbReference>
<dbReference type="InterPro" id="IPR029787">
    <property type="entry name" value="Nucleotide_cyclase"/>
</dbReference>
<dbReference type="PROSITE" id="PS50887">
    <property type="entry name" value="GGDEF"/>
    <property type="match status" value="1"/>
</dbReference>
<keyword evidence="4" id="KW-0812">Transmembrane</keyword>
<gene>
    <name evidence="7" type="ORF">IC617_01440</name>
</gene>
<dbReference type="InterPro" id="IPR015943">
    <property type="entry name" value="WD40/YVTN_repeat-like_dom_sf"/>
</dbReference>
<dbReference type="Pfam" id="PF07494">
    <property type="entry name" value="Reg_prop"/>
    <property type="match status" value="5"/>
</dbReference>
<evidence type="ECO:0000256" key="4">
    <source>
        <dbReference type="SAM" id="Phobius"/>
    </source>
</evidence>
<keyword evidence="4" id="KW-1133">Transmembrane helix</keyword>
<evidence type="ECO:0000256" key="5">
    <source>
        <dbReference type="SAM" id="SignalP"/>
    </source>
</evidence>
<accession>A0A8J6UER4</accession>
<evidence type="ECO:0000259" key="6">
    <source>
        <dbReference type="PROSITE" id="PS50887"/>
    </source>
</evidence>
<reference evidence="7" key="1">
    <citation type="submission" date="2020-09" db="EMBL/GenBank/DDBJ databases">
        <title>A novel bacterium of genus Neiella, isolated from South China Sea.</title>
        <authorList>
            <person name="Huang H."/>
            <person name="Mo K."/>
            <person name="Hu Y."/>
        </authorList>
    </citation>
    <scope>NUCLEOTIDE SEQUENCE</scope>
    <source>
        <strain evidence="7">HB171785</strain>
    </source>
</reference>
<protein>
    <submittedName>
        <fullName evidence="7">Diguanylate cyclase</fullName>
    </submittedName>
</protein>
<evidence type="ECO:0000256" key="2">
    <source>
        <dbReference type="ARBA" id="ARBA00022553"/>
    </source>
</evidence>
<name>A0A8J6UER4_9GAMM</name>
<dbReference type="GO" id="GO:0000155">
    <property type="term" value="F:phosphorelay sensor kinase activity"/>
    <property type="evidence" value="ECO:0007669"/>
    <property type="project" value="TreeGrafter"/>
</dbReference>
<dbReference type="AlphaFoldDB" id="A0A8J6UER4"/>
<dbReference type="Gene3D" id="3.30.70.270">
    <property type="match status" value="1"/>
</dbReference>
<dbReference type="InterPro" id="IPR043128">
    <property type="entry name" value="Rev_trsase/Diguanyl_cyclase"/>
</dbReference>
<dbReference type="RefSeq" id="WP_191143196.1">
    <property type="nucleotide sequence ID" value="NZ_JACXAF010000001.1"/>
</dbReference>
<dbReference type="FunFam" id="3.30.70.270:FF:000001">
    <property type="entry name" value="Diguanylate cyclase domain protein"/>
    <property type="match status" value="1"/>
</dbReference>
<dbReference type="CDD" id="cd01949">
    <property type="entry name" value="GGDEF"/>
    <property type="match status" value="1"/>
</dbReference>
<dbReference type="InterPro" id="IPR011110">
    <property type="entry name" value="Reg_prop"/>
</dbReference>
<dbReference type="InterPro" id="IPR000160">
    <property type="entry name" value="GGDEF_dom"/>
</dbReference>
<dbReference type="InterPro" id="IPR011123">
    <property type="entry name" value="Y_Y_Y"/>
</dbReference>
<feature type="transmembrane region" description="Helical" evidence="4">
    <location>
        <begin position="811"/>
        <end position="829"/>
    </location>
</feature>
<dbReference type="PANTHER" id="PTHR43547">
    <property type="entry name" value="TWO-COMPONENT HISTIDINE KINASE"/>
    <property type="match status" value="1"/>
</dbReference>
<dbReference type="NCBIfam" id="TIGR00254">
    <property type="entry name" value="GGDEF"/>
    <property type="match status" value="1"/>
</dbReference>
<dbReference type="SUPFAM" id="SSF63829">
    <property type="entry name" value="Calcium-dependent phosphotriesterase"/>
    <property type="match status" value="3"/>
</dbReference>
<dbReference type="SUPFAM" id="SSF55073">
    <property type="entry name" value="Nucleotide cyclase"/>
    <property type="match status" value="1"/>
</dbReference>
<keyword evidence="8" id="KW-1185">Reference proteome</keyword>
<keyword evidence="4" id="KW-0472">Membrane</keyword>
<keyword evidence="2" id="KW-0597">Phosphoprotein</keyword>
<evidence type="ECO:0000313" key="8">
    <source>
        <dbReference type="Proteomes" id="UP000638014"/>
    </source>
</evidence>
<comment type="caution">
    <text evidence="7">The sequence shown here is derived from an EMBL/GenBank/DDBJ whole genome shotgun (WGS) entry which is preliminary data.</text>
</comment>
<keyword evidence="3" id="KW-0175">Coiled coil</keyword>
<sequence length="1076" mass="121469">MSLATCLWLISSASNAAAIPEQVTFQQRQIAVETSIGAVLDMHQDQYGFLWFAGRLGLARFDGYDFEIFRYDDTNPATISADTVHDIAQDSDGNLWFGTERGLSRYNYASENFDNFYPAPLSGQANTPVYRIHFDSKVNDNTNHDIMWLATGRGLCLGPNQTTDAICHSNDQIPATMQQPEVFDLAADQTGHLYLASSKGLISWHQGSGVVEHFAEQPNVSDQLQTSLIRSVFVDSQNQIWVGSEQGLLKYLPASQNFEFYPTQLDASASATQDSPSSAAVWDIYEDRQGILWVATDGFGVQWLNRELDQLMTLGSFANNSYSLGSNAVRSILETASGDMWFGLYPSNVSVFERHSSPFYGVTDTRINEIIEPINKVRSIVEDHHGHLWLALDGNGLARYRPENGQYDFFHYQPGNIASLSSDGVLDLHLDNDGWLWIVAGVSGITKYHIDSDRFVRLPPLHQDAASHHINHYWTIYRDRANTLWLGSIGGGLTRVGEGGQSSQVFEHDPNDPTALPDINVWAMREDSQGNFWLATEQGLARMDREQQDFKVYKTTLDDPSSLHSDQIRAIFEDAQGRLWIGTNGGGLSQFHYHNETFSTITREHGLPSDVVVSITEDRQGNLWLGTDRGLVSFDPESRLIRNFDSSFGIAGNVFNVGAVLFSSFGEIFFGGQSGYTRFDPTEIKARNARPKVVFTDIEILNEPVPINERGALRQSISVADEVWLNHRQNVVSFEVSALNFRSSAANRYAYKLDGFDQNWIQLGNHRRITYTNLDAGTYTLRAKAQNREGRWSAQDATITLHVRPAPWRTWWAYSLYVALILSVVLAYVHNQNKRRQELEQRVRERTQELHQANEKLTQISFSDPLTGLNNRRFFEQFIDADVAEVTRRYESWQRQSDQPPPANSDLAFFLIDLDHFKQVNDVHGHSAGDIVLKRIAELLKQATRASDYVIRWGGEEFLVLSRFVSHDYASDVAERICQSVRQQPIRINDQLALDITCSVGFASYNCQDQQGQQLSWQQIIDIADINLYCAKNSGRNGWVGVAGDHQQVSDVGSYRQQIEQCQIKVLTSLESPLQW</sequence>
<feature type="domain" description="GGDEF" evidence="6">
    <location>
        <begin position="905"/>
        <end position="1044"/>
    </location>
</feature>
<feature type="chain" id="PRO_5035212478" evidence="5">
    <location>
        <begin position="17"/>
        <end position="1076"/>
    </location>
</feature>
<proteinExistence type="predicted"/>
<dbReference type="CDD" id="cd00146">
    <property type="entry name" value="PKD"/>
    <property type="match status" value="1"/>
</dbReference>